<organism evidence="1 2">
    <name type="scientific">Cuscuta epithymum</name>
    <dbReference type="NCBI Taxonomy" id="186058"/>
    <lineage>
        <taxon>Eukaryota</taxon>
        <taxon>Viridiplantae</taxon>
        <taxon>Streptophyta</taxon>
        <taxon>Embryophyta</taxon>
        <taxon>Tracheophyta</taxon>
        <taxon>Spermatophyta</taxon>
        <taxon>Magnoliopsida</taxon>
        <taxon>eudicotyledons</taxon>
        <taxon>Gunneridae</taxon>
        <taxon>Pentapetalae</taxon>
        <taxon>asterids</taxon>
        <taxon>lamiids</taxon>
        <taxon>Solanales</taxon>
        <taxon>Convolvulaceae</taxon>
        <taxon>Cuscuteae</taxon>
        <taxon>Cuscuta</taxon>
        <taxon>Cuscuta subgen. Cuscuta</taxon>
    </lineage>
</organism>
<evidence type="ECO:0000313" key="2">
    <source>
        <dbReference type="Proteomes" id="UP001152523"/>
    </source>
</evidence>
<evidence type="ECO:0000313" key="1">
    <source>
        <dbReference type="EMBL" id="CAH9099225.1"/>
    </source>
</evidence>
<accession>A0AAV0DEA4</accession>
<reference evidence="1" key="1">
    <citation type="submission" date="2022-07" db="EMBL/GenBank/DDBJ databases">
        <authorList>
            <person name="Macas J."/>
            <person name="Novak P."/>
            <person name="Neumann P."/>
        </authorList>
    </citation>
    <scope>NUCLEOTIDE SEQUENCE</scope>
</reference>
<sequence length="13" mass="1591">MRARNEKVATRMK</sequence>
<dbReference type="EMBL" id="CAMAPF010000104">
    <property type="protein sequence ID" value="CAH9099225.1"/>
    <property type="molecule type" value="Genomic_DNA"/>
</dbReference>
<keyword evidence="2" id="KW-1185">Reference proteome</keyword>
<name>A0AAV0DEA4_9ASTE</name>
<proteinExistence type="predicted"/>
<protein>
    <submittedName>
        <fullName evidence="1">Uncharacterized protein</fullName>
    </submittedName>
</protein>
<comment type="caution">
    <text evidence="1">The sequence shown here is derived from an EMBL/GenBank/DDBJ whole genome shotgun (WGS) entry which is preliminary data.</text>
</comment>
<dbReference type="Proteomes" id="UP001152523">
    <property type="component" value="Unassembled WGS sequence"/>
</dbReference>
<gene>
    <name evidence="1" type="ORF">CEPIT_LOCUS14861</name>
</gene>